<name>A0A9J6EMP0_RHIMP</name>
<sequence length="179" mass="20675">MNHILAKRSESSRRLLARRLYVELNFDTAKPPAENRLEMTVDVCQEKDNDDKLPTLLGDVHRERINRAVHRHEEEGRRDRVKTATAWLDCHWPLRQEDERRGPLAAVNVLLRRGVRARDNGHGCAGLGPREREPGGELRLSGLFRGLRAQVETRLSVRRDWPGPYVHRTEPAAARQDPY</sequence>
<reference evidence="1" key="2">
    <citation type="submission" date="2021-09" db="EMBL/GenBank/DDBJ databases">
        <authorList>
            <person name="Jia N."/>
            <person name="Wang J."/>
            <person name="Shi W."/>
            <person name="Du L."/>
            <person name="Sun Y."/>
            <person name="Zhan W."/>
            <person name="Jiang J."/>
            <person name="Wang Q."/>
            <person name="Zhang B."/>
            <person name="Ji P."/>
            <person name="Sakyi L.B."/>
            <person name="Cui X."/>
            <person name="Yuan T."/>
            <person name="Jiang B."/>
            <person name="Yang W."/>
            <person name="Lam T.T.-Y."/>
            <person name="Chang Q."/>
            <person name="Ding S."/>
            <person name="Wang X."/>
            <person name="Zhu J."/>
            <person name="Ruan X."/>
            <person name="Zhao L."/>
            <person name="Wei J."/>
            <person name="Que T."/>
            <person name="Du C."/>
            <person name="Cheng J."/>
            <person name="Dai P."/>
            <person name="Han X."/>
            <person name="Huang E."/>
            <person name="Gao Y."/>
            <person name="Liu J."/>
            <person name="Shao H."/>
            <person name="Ye R."/>
            <person name="Li L."/>
            <person name="Wei W."/>
            <person name="Wang X."/>
            <person name="Wang C."/>
            <person name="Huo Q."/>
            <person name="Li W."/>
            <person name="Guo W."/>
            <person name="Chen H."/>
            <person name="Chen S."/>
            <person name="Zhou L."/>
            <person name="Zhou L."/>
            <person name="Ni X."/>
            <person name="Tian J."/>
            <person name="Zhou Y."/>
            <person name="Sheng Y."/>
            <person name="Liu T."/>
            <person name="Pan Y."/>
            <person name="Xia L."/>
            <person name="Li J."/>
            <person name="Zhao F."/>
            <person name="Cao W."/>
        </authorList>
    </citation>
    <scope>NUCLEOTIDE SEQUENCE</scope>
    <source>
        <strain evidence="1">Rmic-2018</strain>
        <tissue evidence="1">Larvae</tissue>
    </source>
</reference>
<dbReference type="Proteomes" id="UP000821866">
    <property type="component" value="Chromosome 11"/>
</dbReference>
<reference evidence="1" key="1">
    <citation type="journal article" date="2020" name="Cell">
        <title>Large-Scale Comparative Analyses of Tick Genomes Elucidate Their Genetic Diversity and Vector Capacities.</title>
        <authorList>
            <consortium name="Tick Genome and Microbiome Consortium (TIGMIC)"/>
            <person name="Jia N."/>
            <person name="Wang J."/>
            <person name="Shi W."/>
            <person name="Du L."/>
            <person name="Sun Y."/>
            <person name="Zhan W."/>
            <person name="Jiang J.F."/>
            <person name="Wang Q."/>
            <person name="Zhang B."/>
            <person name="Ji P."/>
            <person name="Bell-Sakyi L."/>
            <person name="Cui X.M."/>
            <person name="Yuan T.T."/>
            <person name="Jiang B.G."/>
            <person name="Yang W.F."/>
            <person name="Lam T.T."/>
            <person name="Chang Q.C."/>
            <person name="Ding S.J."/>
            <person name="Wang X.J."/>
            <person name="Zhu J.G."/>
            <person name="Ruan X.D."/>
            <person name="Zhao L."/>
            <person name="Wei J.T."/>
            <person name="Ye R.Z."/>
            <person name="Que T.C."/>
            <person name="Du C.H."/>
            <person name="Zhou Y.H."/>
            <person name="Cheng J.X."/>
            <person name="Dai P.F."/>
            <person name="Guo W.B."/>
            <person name="Han X.H."/>
            <person name="Huang E.J."/>
            <person name="Li L.F."/>
            <person name="Wei W."/>
            <person name="Gao Y.C."/>
            <person name="Liu J.Z."/>
            <person name="Shao H.Z."/>
            <person name="Wang X."/>
            <person name="Wang C.C."/>
            <person name="Yang T.C."/>
            <person name="Huo Q.B."/>
            <person name="Li W."/>
            <person name="Chen H.Y."/>
            <person name="Chen S.E."/>
            <person name="Zhou L.G."/>
            <person name="Ni X.B."/>
            <person name="Tian J.H."/>
            <person name="Sheng Y."/>
            <person name="Liu T."/>
            <person name="Pan Y.S."/>
            <person name="Xia L.Y."/>
            <person name="Li J."/>
            <person name="Zhao F."/>
            <person name="Cao W.C."/>
        </authorList>
    </citation>
    <scope>NUCLEOTIDE SEQUENCE</scope>
    <source>
        <strain evidence="1">Rmic-2018</strain>
    </source>
</reference>
<dbReference type="AlphaFoldDB" id="A0A9J6EMP0"/>
<organism evidence="1 2">
    <name type="scientific">Rhipicephalus microplus</name>
    <name type="common">Cattle tick</name>
    <name type="synonym">Boophilus microplus</name>
    <dbReference type="NCBI Taxonomy" id="6941"/>
    <lineage>
        <taxon>Eukaryota</taxon>
        <taxon>Metazoa</taxon>
        <taxon>Ecdysozoa</taxon>
        <taxon>Arthropoda</taxon>
        <taxon>Chelicerata</taxon>
        <taxon>Arachnida</taxon>
        <taxon>Acari</taxon>
        <taxon>Parasitiformes</taxon>
        <taxon>Ixodida</taxon>
        <taxon>Ixodoidea</taxon>
        <taxon>Ixodidae</taxon>
        <taxon>Rhipicephalinae</taxon>
        <taxon>Rhipicephalus</taxon>
        <taxon>Boophilus</taxon>
    </lineage>
</organism>
<accession>A0A9J6EMP0</accession>
<proteinExistence type="predicted"/>
<protein>
    <submittedName>
        <fullName evidence="1">Uncharacterized protein</fullName>
    </submittedName>
</protein>
<evidence type="ECO:0000313" key="2">
    <source>
        <dbReference type="Proteomes" id="UP000821866"/>
    </source>
</evidence>
<evidence type="ECO:0000313" key="1">
    <source>
        <dbReference type="EMBL" id="KAH8035503.1"/>
    </source>
</evidence>
<dbReference type="EMBL" id="JABSTU010000003">
    <property type="protein sequence ID" value="KAH8035503.1"/>
    <property type="molecule type" value="Genomic_DNA"/>
</dbReference>
<gene>
    <name evidence="1" type="ORF">HPB51_005785</name>
</gene>
<keyword evidence="2" id="KW-1185">Reference proteome</keyword>
<comment type="caution">
    <text evidence="1">The sequence shown here is derived from an EMBL/GenBank/DDBJ whole genome shotgun (WGS) entry which is preliminary data.</text>
</comment>